<organism evidence="1 2">
    <name type="scientific">Vanrija albida</name>
    <dbReference type="NCBI Taxonomy" id="181172"/>
    <lineage>
        <taxon>Eukaryota</taxon>
        <taxon>Fungi</taxon>
        <taxon>Dikarya</taxon>
        <taxon>Basidiomycota</taxon>
        <taxon>Agaricomycotina</taxon>
        <taxon>Tremellomycetes</taxon>
        <taxon>Trichosporonales</taxon>
        <taxon>Trichosporonaceae</taxon>
        <taxon>Vanrija</taxon>
    </lineage>
</organism>
<sequence length="52" mass="5723">MPPTSPHVPVTDTLRALAVDLLRTDSGKQMMAIVHEKERAMAFVTDTIVAEM</sequence>
<reference evidence="1 2" key="1">
    <citation type="submission" date="2023-08" db="EMBL/GenBank/DDBJ databases">
        <title>Annotated Genome Sequence of Vanrija albida AlHP1.</title>
        <authorList>
            <person name="Herzog R."/>
        </authorList>
    </citation>
    <scope>NUCLEOTIDE SEQUENCE [LARGE SCALE GENOMIC DNA]</scope>
    <source>
        <strain evidence="1 2">AlHP1</strain>
    </source>
</reference>
<dbReference type="EMBL" id="JBBXJM010000007">
    <property type="protein sequence ID" value="KAL1404931.1"/>
    <property type="molecule type" value="Genomic_DNA"/>
</dbReference>
<proteinExistence type="predicted"/>
<protein>
    <submittedName>
        <fullName evidence="1">Uncharacterized protein</fullName>
    </submittedName>
</protein>
<keyword evidence="2" id="KW-1185">Reference proteome</keyword>
<dbReference type="Proteomes" id="UP001565368">
    <property type="component" value="Unassembled WGS sequence"/>
</dbReference>
<gene>
    <name evidence="1" type="ORF">Q8F55_008543</name>
</gene>
<accession>A0ABR3PR43</accession>
<comment type="caution">
    <text evidence="1">The sequence shown here is derived from an EMBL/GenBank/DDBJ whole genome shotgun (WGS) entry which is preliminary data.</text>
</comment>
<evidence type="ECO:0000313" key="2">
    <source>
        <dbReference type="Proteomes" id="UP001565368"/>
    </source>
</evidence>
<dbReference type="RefSeq" id="XP_069204875.1">
    <property type="nucleotide sequence ID" value="XM_069356938.1"/>
</dbReference>
<evidence type="ECO:0000313" key="1">
    <source>
        <dbReference type="EMBL" id="KAL1404931.1"/>
    </source>
</evidence>
<dbReference type="GeneID" id="95989586"/>
<name>A0ABR3PR43_9TREE</name>